<reference evidence="5 6" key="1">
    <citation type="submission" date="2019-08" db="EMBL/GenBank/DDBJ databases">
        <title>Complete genome sequence of Terriglobus albidus strain ORNL.</title>
        <authorList>
            <person name="Podar M."/>
        </authorList>
    </citation>
    <scope>NUCLEOTIDE SEQUENCE [LARGE SCALE GENOMIC DNA]</scope>
    <source>
        <strain evidence="5 6">ORNL</strain>
    </source>
</reference>
<dbReference type="SUPFAM" id="SSF46785">
    <property type="entry name" value="Winged helix' DNA-binding domain"/>
    <property type="match status" value="1"/>
</dbReference>
<protein>
    <submittedName>
        <fullName evidence="5">Lrp/AsnC family transcriptional regulator</fullName>
    </submittedName>
</protein>
<keyword evidence="6" id="KW-1185">Reference proteome</keyword>
<organism evidence="5 6">
    <name type="scientific">Terriglobus albidus</name>
    <dbReference type="NCBI Taxonomy" id="1592106"/>
    <lineage>
        <taxon>Bacteria</taxon>
        <taxon>Pseudomonadati</taxon>
        <taxon>Acidobacteriota</taxon>
        <taxon>Terriglobia</taxon>
        <taxon>Terriglobales</taxon>
        <taxon>Acidobacteriaceae</taxon>
        <taxon>Terriglobus</taxon>
    </lineage>
</organism>
<gene>
    <name evidence="5" type="ORF">FTW19_25380</name>
</gene>
<dbReference type="Pfam" id="PF13404">
    <property type="entry name" value="HTH_AsnC-type"/>
    <property type="match status" value="1"/>
</dbReference>
<dbReference type="GO" id="GO:0043200">
    <property type="term" value="P:response to amino acid"/>
    <property type="evidence" value="ECO:0007669"/>
    <property type="project" value="TreeGrafter"/>
</dbReference>
<sequence length="146" mass="16454">MDHTDQELLRLLSIDARMSLKSLADEVGMSSPAIAERLQKLQENDVIRAFTLDLNAEAMGYPMVAIVRIRPLPGKLLVVERLLQEIPEVAECDRVTGDDCFVARVYLRSIQHLDEVLNRIIDKAQTSTSIVKSQVVKRRPAPFVTE</sequence>
<dbReference type="InterPro" id="IPR019888">
    <property type="entry name" value="Tscrpt_reg_AsnC-like"/>
</dbReference>
<dbReference type="InterPro" id="IPR036388">
    <property type="entry name" value="WH-like_DNA-bd_sf"/>
</dbReference>
<evidence type="ECO:0000313" key="6">
    <source>
        <dbReference type="Proteomes" id="UP000321820"/>
    </source>
</evidence>
<dbReference type="RefSeq" id="WP_147650336.1">
    <property type="nucleotide sequence ID" value="NZ_CP042806.1"/>
</dbReference>
<feature type="domain" description="HTH asnC-type" evidence="4">
    <location>
        <begin position="1"/>
        <end position="62"/>
    </location>
</feature>
<accession>A0A5B9EG87</accession>
<dbReference type="InterPro" id="IPR019887">
    <property type="entry name" value="Tscrpt_reg_AsnC/Lrp_C"/>
</dbReference>
<dbReference type="PANTHER" id="PTHR30154">
    <property type="entry name" value="LEUCINE-RESPONSIVE REGULATORY PROTEIN"/>
    <property type="match status" value="1"/>
</dbReference>
<dbReference type="InterPro" id="IPR000485">
    <property type="entry name" value="AsnC-type_HTH_dom"/>
</dbReference>
<dbReference type="PANTHER" id="PTHR30154:SF51">
    <property type="entry name" value="ASNC-FAMILY TRANSCRIPTIONAL REGULATORY PROTEIN"/>
    <property type="match status" value="1"/>
</dbReference>
<dbReference type="Pfam" id="PF01037">
    <property type="entry name" value="AsnC_trans_reg"/>
    <property type="match status" value="1"/>
</dbReference>
<dbReference type="PRINTS" id="PR00033">
    <property type="entry name" value="HTHASNC"/>
</dbReference>
<evidence type="ECO:0000259" key="4">
    <source>
        <dbReference type="PROSITE" id="PS50956"/>
    </source>
</evidence>
<dbReference type="AlphaFoldDB" id="A0A5B9EG87"/>
<dbReference type="OrthoDB" id="34294at2"/>
<dbReference type="Proteomes" id="UP000321820">
    <property type="component" value="Chromosome"/>
</dbReference>
<dbReference type="SUPFAM" id="SSF54909">
    <property type="entry name" value="Dimeric alpha+beta barrel"/>
    <property type="match status" value="1"/>
</dbReference>
<keyword evidence="3" id="KW-0804">Transcription</keyword>
<keyword evidence="2" id="KW-0238">DNA-binding</keyword>
<name>A0A5B9EG87_9BACT</name>
<dbReference type="KEGG" id="talb:FTW19_25380"/>
<dbReference type="PROSITE" id="PS50956">
    <property type="entry name" value="HTH_ASNC_2"/>
    <property type="match status" value="1"/>
</dbReference>
<dbReference type="InterPro" id="IPR011008">
    <property type="entry name" value="Dimeric_a/b-barrel"/>
</dbReference>
<dbReference type="GO" id="GO:0043565">
    <property type="term" value="F:sequence-specific DNA binding"/>
    <property type="evidence" value="ECO:0007669"/>
    <property type="project" value="InterPro"/>
</dbReference>
<dbReference type="Gene3D" id="3.30.70.920">
    <property type="match status" value="1"/>
</dbReference>
<keyword evidence="1" id="KW-0805">Transcription regulation</keyword>
<evidence type="ECO:0000256" key="3">
    <source>
        <dbReference type="ARBA" id="ARBA00023163"/>
    </source>
</evidence>
<dbReference type="Gene3D" id="1.10.10.10">
    <property type="entry name" value="Winged helix-like DNA-binding domain superfamily/Winged helix DNA-binding domain"/>
    <property type="match status" value="1"/>
</dbReference>
<dbReference type="GO" id="GO:0005829">
    <property type="term" value="C:cytosol"/>
    <property type="evidence" value="ECO:0007669"/>
    <property type="project" value="TreeGrafter"/>
</dbReference>
<evidence type="ECO:0000313" key="5">
    <source>
        <dbReference type="EMBL" id="QEE31042.1"/>
    </source>
</evidence>
<dbReference type="InterPro" id="IPR036390">
    <property type="entry name" value="WH_DNA-bd_sf"/>
</dbReference>
<dbReference type="EMBL" id="CP042806">
    <property type="protein sequence ID" value="QEE31042.1"/>
    <property type="molecule type" value="Genomic_DNA"/>
</dbReference>
<evidence type="ECO:0000256" key="1">
    <source>
        <dbReference type="ARBA" id="ARBA00023015"/>
    </source>
</evidence>
<evidence type="ECO:0000256" key="2">
    <source>
        <dbReference type="ARBA" id="ARBA00023125"/>
    </source>
</evidence>
<dbReference type="SMART" id="SM00344">
    <property type="entry name" value="HTH_ASNC"/>
    <property type="match status" value="1"/>
</dbReference>
<proteinExistence type="predicted"/>